<dbReference type="PANTHER" id="PTHR35446">
    <property type="entry name" value="SI:CH211-175M2.5"/>
    <property type="match status" value="1"/>
</dbReference>
<dbReference type="Pfam" id="PF02627">
    <property type="entry name" value="CMD"/>
    <property type="match status" value="1"/>
</dbReference>
<dbReference type="OrthoDB" id="5521565at2"/>
<proteinExistence type="predicted"/>
<evidence type="ECO:0000313" key="2">
    <source>
        <dbReference type="EMBL" id="PYI65489.1"/>
    </source>
</evidence>
<dbReference type="InterPro" id="IPR004675">
    <property type="entry name" value="AhpD_core"/>
</dbReference>
<dbReference type="AlphaFoldDB" id="A0A2V5L2K7"/>
<dbReference type="InterPro" id="IPR003779">
    <property type="entry name" value="CMD-like"/>
</dbReference>
<dbReference type="Proteomes" id="UP000247832">
    <property type="component" value="Unassembled WGS sequence"/>
</dbReference>
<dbReference type="NCBIfam" id="TIGR00778">
    <property type="entry name" value="ahpD_dom"/>
    <property type="match status" value="1"/>
</dbReference>
<dbReference type="Gene3D" id="1.20.1290.10">
    <property type="entry name" value="AhpD-like"/>
    <property type="match status" value="1"/>
</dbReference>
<reference evidence="2 3" key="1">
    <citation type="submission" date="2018-05" db="EMBL/GenBank/DDBJ databases">
        <title>Genetic diversity of glacier-inhabiting Cryobacterium bacteria in China and description of Cryobacterium mengkeensis sp. nov. and Arthrobacter glacialis sp. nov.</title>
        <authorList>
            <person name="Liu Q."/>
            <person name="Xin Y.-H."/>
        </authorList>
    </citation>
    <scope>NUCLEOTIDE SEQUENCE [LARGE SCALE GENOMIC DNA]</scope>
    <source>
        <strain evidence="2 3">LI2</strain>
    </source>
</reference>
<feature type="domain" description="Carboxymuconolactone decarboxylase-like" evidence="1">
    <location>
        <begin position="53"/>
        <end position="120"/>
    </location>
</feature>
<dbReference type="SUPFAM" id="SSF69118">
    <property type="entry name" value="AhpD-like"/>
    <property type="match status" value="1"/>
</dbReference>
<evidence type="ECO:0000259" key="1">
    <source>
        <dbReference type="Pfam" id="PF02627"/>
    </source>
</evidence>
<accession>A0A2V5L2K7</accession>
<protein>
    <recommendedName>
        <fullName evidence="1">Carboxymuconolactone decarboxylase-like domain-containing protein</fullName>
    </recommendedName>
</protein>
<comment type="caution">
    <text evidence="2">The sequence shown here is derived from an EMBL/GenBank/DDBJ whole genome shotgun (WGS) entry which is preliminary data.</text>
</comment>
<organism evidence="2 3">
    <name type="scientific">Arthrobacter livingstonensis</name>
    <dbReference type="NCBI Taxonomy" id="670078"/>
    <lineage>
        <taxon>Bacteria</taxon>
        <taxon>Bacillati</taxon>
        <taxon>Actinomycetota</taxon>
        <taxon>Actinomycetes</taxon>
        <taxon>Micrococcales</taxon>
        <taxon>Micrococcaceae</taxon>
        <taxon>Arthrobacter</taxon>
    </lineage>
</organism>
<dbReference type="GO" id="GO:0051920">
    <property type="term" value="F:peroxiredoxin activity"/>
    <property type="evidence" value="ECO:0007669"/>
    <property type="project" value="InterPro"/>
</dbReference>
<keyword evidence="3" id="KW-1185">Reference proteome</keyword>
<dbReference type="PANTHER" id="PTHR35446:SF2">
    <property type="entry name" value="CARBOXYMUCONOLACTONE DECARBOXYLASE-LIKE DOMAIN-CONTAINING PROTEIN"/>
    <property type="match status" value="1"/>
</dbReference>
<evidence type="ECO:0000313" key="3">
    <source>
        <dbReference type="Proteomes" id="UP000247832"/>
    </source>
</evidence>
<dbReference type="EMBL" id="QJVD01000024">
    <property type="protein sequence ID" value="PYI65489.1"/>
    <property type="molecule type" value="Genomic_DNA"/>
</dbReference>
<name>A0A2V5L2K7_9MICC</name>
<dbReference type="InterPro" id="IPR029032">
    <property type="entry name" value="AhpD-like"/>
</dbReference>
<sequence length="193" mass="20931">MRLRDVERGGRWSTRLLIQFISMLSGVRLPDAARVAFYDRDFISPGLGQWAQRTMRGPSEWSVAERELMAAAVARRNSCAFCIGAHTAVAMRGMDPQTVTAALEDPASAPISPYLRAAMAFNDKLTVDPGLMTADDARAALASGMTTQQLEDASAVAALFNIITRYADALNFSIPSDLDFGKSAGTLLKRGYH</sequence>
<gene>
    <name evidence="2" type="ORF">CVV68_18135</name>
</gene>
<dbReference type="RefSeq" id="WP_110502411.1">
    <property type="nucleotide sequence ID" value="NZ_QJVD01000024.1"/>
</dbReference>